<accession>A0A2W5MHW3</accession>
<reference evidence="9 10" key="1">
    <citation type="submission" date="2017-08" db="EMBL/GenBank/DDBJ databases">
        <title>Infants hospitalized years apart are colonized by the same room-sourced microbial strains.</title>
        <authorList>
            <person name="Brooks B."/>
            <person name="Olm M.R."/>
            <person name="Firek B.A."/>
            <person name="Baker R."/>
            <person name="Thomas B.C."/>
            <person name="Morowitz M.J."/>
            <person name="Banfield J.F."/>
        </authorList>
    </citation>
    <scope>NUCLEOTIDE SEQUENCE [LARGE SCALE GENOMIC DNA]</scope>
    <source>
        <strain evidence="9">S2_005_003_R2_42</strain>
    </source>
</reference>
<dbReference type="GO" id="GO:0005886">
    <property type="term" value="C:plasma membrane"/>
    <property type="evidence" value="ECO:0007669"/>
    <property type="project" value="UniProtKB-SubCell"/>
</dbReference>
<evidence type="ECO:0000256" key="3">
    <source>
        <dbReference type="ARBA" id="ARBA00022448"/>
    </source>
</evidence>
<dbReference type="EMBL" id="QFPO01000002">
    <property type="protein sequence ID" value="PZQ19447.1"/>
    <property type="molecule type" value="Genomic_DNA"/>
</dbReference>
<keyword evidence="7 8" id="KW-0472">Membrane</keyword>
<keyword evidence="3" id="KW-0813">Transport</keyword>
<dbReference type="InterPro" id="IPR002781">
    <property type="entry name" value="TM_pro_TauE-like"/>
</dbReference>
<protein>
    <recommendedName>
        <fullName evidence="8">Probable membrane transporter protein</fullName>
    </recommendedName>
</protein>
<feature type="transmembrane region" description="Helical" evidence="8">
    <location>
        <begin position="29"/>
        <end position="51"/>
    </location>
</feature>
<feature type="transmembrane region" description="Helical" evidence="8">
    <location>
        <begin position="72"/>
        <end position="90"/>
    </location>
</feature>
<feature type="transmembrane region" description="Helical" evidence="8">
    <location>
        <begin position="206"/>
        <end position="225"/>
    </location>
</feature>
<organism evidence="9 10">
    <name type="scientific">Rhodanobacter denitrificans</name>
    <dbReference type="NCBI Taxonomy" id="666685"/>
    <lineage>
        <taxon>Bacteria</taxon>
        <taxon>Pseudomonadati</taxon>
        <taxon>Pseudomonadota</taxon>
        <taxon>Gammaproteobacteria</taxon>
        <taxon>Lysobacterales</taxon>
        <taxon>Rhodanobacteraceae</taxon>
        <taxon>Rhodanobacter</taxon>
    </lineage>
</organism>
<comment type="similarity">
    <text evidence="2 8">Belongs to the 4-toluene sulfonate uptake permease (TSUP) (TC 2.A.102) family.</text>
</comment>
<evidence type="ECO:0000256" key="4">
    <source>
        <dbReference type="ARBA" id="ARBA00022475"/>
    </source>
</evidence>
<comment type="caution">
    <text evidence="9">The sequence shown here is derived from an EMBL/GenBank/DDBJ whole genome shotgun (WGS) entry which is preliminary data.</text>
</comment>
<evidence type="ECO:0000256" key="1">
    <source>
        <dbReference type="ARBA" id="ARBA00004651"/>
    </source>
</evidence>
<sequence>MTLVVVCIVAFLASGLTFFSGFGLGTLLLPAFALFFPIEQAVALTGIVHFLNGLFKLALVGRKADKGVLIRFGLPAFVASFGGALVLTWLADVPPITAYTVFGKLAVVTPVKLAIGGLLMAFAGLERSERFGRVALPLRLLPVGGVLSGFFGGLAGMQGALRSAFLVRAGLSKEAFIGTGVAIAVLIDISRIGVYSADLKSHAHELDYLVLAAAVLSAFAGAFLGNRYLTKLTMQHVQLIVAGLLFAVGLGLVFGIL</sequence>
<evidence type="ECO:0000313" key="9">
    <source>
        <dbReference type="EMBL" id="PZQ19447.1"/>
    </source>
</evidence>
<keyword evidence="4 8" id="KW-1003">Cell membrane</keyword>
<evidence type="ECO:0000256" key="7">
    <source>
        <dbReference type="ARBA" id="ARBA00023136"/>
    </source>
</evidence>
<evidence type="ECO:0000256" key="2">
    <source>
        <dbReference type="ARBA" id="ARBA00009142"/>
    </source>
</evidence>
<feature type="transmembrane region" description="Helical" evidence="8">
    <location>
        <begin position="96"/>
        <end position="122"/>
    </location>
</feature>
<keyword evidence="6 8" id="KW-1133">Transmembrane helix</keyword>
<evidence type="ECO:0000256" key="8">
    <source>
        <dbReference type="RuleBase" id="RU363041"/>
    </source>
</evidence>
<feature type="transmembrane region" description="Helical" evidence="8">
    <location>
        <begin position="175"/>
        <end position="194"/>
    </location>
</feature>
<dbReference type="Pfam" id="PF01925">
    <property type="entry name" value="TauE"/>
    <property type="match status" value="1"/>
</dbReference>
<dbReference type="AlphaFoldDB" id="A0A2W5MHW3"/>
<dbReference type="PANTHER" id="PTHR30269">
    <property type="entry name" value="TRANSMEMBRANE PROTEIN YFCA"/>
    <property type="match status" value="1"/>
</dbReference>
<evidence type="ECO:0000256" key="6">
    <source>
        <dbReference type="ARBA" id="ARBA00022989"/>
    </source>
</evidence>
<dbReference type="Proteomes" id="UP000249046">
    <property type="component" value="Unassembled WGS sequence"/>
</dbReference>
<comment type="subcellular location">
    <subcellularLocation>
        <location evidence="1 8">Cell membrane</location>
        <topology evidence="1 8">Multi-pass membrane protein</topology>
    </subcellularLocation>
</comment>
<name>A0A2W5MHW3_9GAMM</name>
<feature type="transmembrane region" description="Helical" evidence="8">
    <location>
        <begin position="237"/>
        <end position="256"/>
    </location>
</feature>
<evidence type="ECO:0000256" key="5">
    <source>
        <dbReference type="ARBA" id="ARBA00022692"/>
    </source>
</evidence>
<evidence type="ECO:0000313" key="10">
    <source>
        <dbReference type="Proteomes" id="UP000249046"/>
    </source>
</evidence>
<gene>
    <name evidence="9" type="ORF">DI564_01705</name>
</gene>
<keyword evidence="5 8" id="KW-0812">Transmembrane</keyword>
<feature type="transmembrane region" description="Helical" evidence="8">
    <location>
        <begin position="134"/>
        <end position="155"/>
    </location>
</feature>
<dbReference type="PANTHER" id="PTHR30269:SF37">
    <property type="entry name" value="MEMBRANE TRANSPORTER PROTEIN"/>
    <property type="match status" value="1"/>
</dbReference>
<proteinExistence type="inferred from homology"/>
<dbReference type="InterPro" id="IPR052017">
    <property type="entry name" value="TSUP"/>
</dbReference>